<evidence type="ECO:0000313" key="2">
    <source>
        <dbReference type="EMBL" id="KKM60715.1"/>
    </source>
</evidence>
<dbReference type="AlphaFoldDB" id="A0A0F9L9Q8"/>
<comment type="caution">
    <text evidence="2">The sequence shown here is derived from an EMBL/GenBank/DDBJ whole genome shotgun (WGS) entry which is preliminary data.</text>
</comment>
<dbReference type="EMBL" id="LAZR01011626">
    <property type="protein sequence ID" value="KKM60715.1"/>
    <property type="molecule type" value="Genomic_DNA"/>
</dbReference>
<organism evidence="2">
    <name type="scientific">marine sediment metagenome</name>
    <dbReference type="NCBI Taxonomy" id="412755"/>
    <lineage>
        <taxon>unclassified sequences</taxon>
        <taxon>metagenomes</taxon>
        <taxon>ecological metagenomes</taxon>
    </lineage>
</organism>
<protein>
    <submittedName>
        <fullName evidence="2">Uncharacterized protein</fullName>
    </submittedName>
</protein>
<proteinExistence type="predicted"/>
<name>A0A0F9L9Q8_9ZZZZ</name>
<gene>
    <name evidence="2" type="ORF">LCGC14_1539060</name>
</gene>
<evidence type="ECO:0000256" key="1">
    <source>
        <dbReference type="SAM" id="MobiDB-lite"/>
    </source>
</evidence>
<feature type="region of interest" description="Disordered" evidence="1">
    <location>
        <begin position="52"/>
        <end position="89"/>
    </location>
</feature>
<sequence length="108" mass="12166">MFRYLKGGMLGLALLATMFLSVSELSAVPRKTYKSKSYSTKSYVKKPYKPKMYSTRSYSQKSYAKKSPYQGYGKPSKVNGLPKCKTTSGHVKKTSKGYTYVNPYAKSK</sequence>
<reference evidence="2" key="1">
    <citation type="journal article" date="2015" name="Nature">
        <title>Complex archaea that bridge the gap between prokaryotes and eukaryotes.</title>
        <authorList>
            <person name="Spang A."/>
            <person name="Saw J.H."/>
            <person name="Jorgensen S.L."/>
            <person name="Zaremba-Niedzwiedzka K."/>
            <person name="Martijn J."/>
            <person name="Lind A.E."/>
            <person name="van Eijk R."/>
            <person name="Schleper C."/>
            <person name="Guy L."/>
            <person name="Ettema T.J."/>
        </authorList>
    </citation>
    <scope>NUCLEOTIDE SEQUENCE</scope>
</reference>
<accession>A0A0F9L9Q8</accession>